<dbReference type="GO" id="GO:0004341">
    <property type="term" value="F:gluconolactonase activity"/>
    <property type="evidence" value="ECO:0007669"/>
    <property type="project" value="TreeGrafter"/>
</dbReference>
<gene>
    <name evidence="4" type="ORF">METBISCDRAFT_24131</name>
</gene>
<proteinExistence type="inferred from homology"/>
<organism evidence="4 5">
    <name type="scientific">Metschnikowia bicuspidata</name>
    <dbReference type="NCBI Taxonomy" id="27322"/>
    <lineage>
        <taxon>Eukaryota</taxon>
        <taxon>Fungi</taxon>
        <taxon>Dikarya</taxon>
        <taxon>Ascomycota</taxon>
        <taxon>Saccharomycotina</taxon>
        <taxon>Pichiomycetes</taxon>
        <taxon>Metschnikowiaceae</taxon>
        <taxon>Metschnikowia</taxon>
    </lineage>
</organism>
<dbReference type="PANTHER" id="PTHR10907:SF47">
    <property type="entry name" value="REGUCALCIN"/>
    <property type="match status" value="1"/>
</dbReference>
<dbReference type="Proteomes" id="UP000268321">
    <property type="component" value="Unassembled WGS sequence"/>
</dbReference>
<protein>
    <recommendedName>
        <fullName evidence="3">SMP-30/Gluconolactonase/LRE-like region domain-containing protein</fullName>
    </recommendedName>
</protein>
<reference evidence="5" key="1">
    <citation type="journal article" date="2018" name="Nat. Microbiol.">
        <title>Leveraging single-cell genomics to expand the fungal tree of life.</title>
        <authorList>
            <person name="Ahrendt S.R."/>
            <person name="Quandt C.A."/>
            <person name="Ciobanu D."/>
            <person name="Clum A."/>
            <person name="Salamov A."/>
            <person name="Andreopoulos B."/>
            <person name="Cheng J.F."/>
            <person name="Woyke T."/>
            <person name="Pelin A."/>
            <person name="Henrissat B."/>
            <person name="Reynolds N.K."/>
            <person name="Benny G.L."/>
            <person name="Smith M.E."/>
            <person name="James T.Y."/>
            <person name="Grigoriev I.V."/>
        </authorList>
    </citation>
    <scope>NUCLEOTIDE SEQUENCE [LARGE SCALE GENOMIC DNA]</scope>
    <source>
        <strain evidence="5">Baker2002</strain>
    </source>
</reference>
<evidence type="ECO:0000259" key="3">
    <source>
        <dbReference type="Pfam" id="PF08450"/>
    </source>
</evidence>
<accession>A0A4P9ZA13</accession>
<name>A0A4P9ZA13_9ASCO</name>
<feature type="domain" description="SMP-30/Gluconolactonase/LRE-like region" evidence="3">
    <location>
        <begin position="77"/>
        <end position="151"/>
    </location>
</feature>
<comment type="cofactor">
    <cofactor evidence="2">
        <name>Zn(2+)</name>
        <dbReference type="ChEBI" id="CHEBI:29105"/>
    </cofactor>
    <text evidence="2">Binds 1 divalent metal cation per subunit.</text>
</comment>
<keyword evidence="2" id="KW-0479">Metal-binding</keyword>
<evidence type="ECO:0000313" key="5">
    <source>
        <dbReference type="Proteomes" id="UP000268321"/>
    </source>
</evidence>
<dbReference type="Pfam" id="PF08450">
    <property type="entry name" value="SGL"/>
    <property type="match status" value="1"/>
</dbReference>
<sequence>MTLLGSRRSRESIGALFLTKDVNIVMVCTKYGVAKGDFHAKPIDFVFKYPEDVALAARVRSNDEICDPWGNIWIGVMVDEARISNGLAFSEDDSMLYWTESLTFTVWQFDYDNTTQELTNPRPLIDMRDVFPGENSPEPEGLAVSEDGLFYHVVF</sequence>
<dbReference type="InterPro" id="IPR013658">
    <property type="entry name" value="SGL"/>
</dbReference>
<dbReference type="InterPro" id="IPR011042">
    <property type="entry name" value="6-blade_b-propeller_TolB-like"/>
</dbReference>
<dbReference type="Gene3D" id="2.120.10.30">
    <property type="entry name" value="TolB, C-terminal domain"/>
    <property type="match status" value="2"/>
</dbReference>
<dbReference type="PANTHER" id="PTHR10907">
    <property type="entry name" value="REGUCALCIN"/>
    <property type="match status" value="1"/>
</dbReference>
<keyword evidence="2" id="KW-0862">Zinc</keyword>
<dbReference type="GO" id="GO:0005509">
    <property type="term" value="F:calcium ion binding"/>
    <property type="evidence" value="ECO:0007669"/>
    <property type="project" value="TreeGrafter"/>
</dbReference>
<dbReference type="InterPro" id="IPR005511">
    <property type="entry name" value="SMP-30"/>
</dbReference>
<dbReference type="EMBL" id="ML004482">
    <property type="protein sequence ID" value="RKP29573.1"/>
    <property type="molecule type" value="Genomic_DNA"/>
</dbReference>
<comment type="similarity">
    <text evidence="1">Belongs to the SMP-30/CGR1 family.</text>
</comment>
<keyword evidence="5" id="KW-1185">Reference proteome</keyword>
<evidence type="ECO:0000256" key="1">
    <source>
        <dbReference type="ARBA" id="ARBA00008853"/>
    </source>
</evidence>
<dbReference type="AlphaFoldDB" id="A0A4P9ZA13"/>
<dbReference type="SUPFAM" id="SSF63829">
    <property type="entry name" value="Calcium-dependent phosphotriesterase"/>
    <property type="match status" value="1"/>
</dbReference>
<dbReference type="PRINTS" id="PR01790">
    <property type="entry name" value="SMP30FAMILY"/>
</dbReference>
<evidence type="ECO:0000313" key="4">
    <source>
        <dbReference type="EMBL" id="RKP29573.1"/>
    </source>
</evidence>
<dbReference type="OrthoDB" id="423498at2759"/>
<feature type="binding site" evidence="2">
    <location>
        <position position="85"/>
    </location>
    <ligand>
        <name>a divalent metal cation</name>
        <dbReference type="ChEBI" id="CHEBI:60240"/>
    </ligand>
</feature>
<evidence type="ECO:0000256" key="2">
    <source>
        <dbReference type="PIRSR" id="PIRSR605511-2"/>
    </source>
</evidence>